<reference evidence="4 5" key="1">
    <citation type="submission" date="2020-08" db="EMBL/GenBank/DDBJ databases">
        <title>Complete Genome Sequence of Effusibacillus dendaii Strain skT53, Isolated from Farmland soil.</title>
        <authorList>
            <person name="Konishi T."/>
            <person name="Kawasaki H."/>
        </authorList>
    </citation>
    <scope>NUCLEOTIDE SEQUENCE [LARGE SCALE GENOMIC DNA]</scope>
    <source>
        <strain evidence="5">skT53</strain>
    </source>
</reference>
<evidence type="ECO:0000259" key="2">
    <source>
        <dbReference type="Pfam" id="PF02481"/>
    </source>
</evidence>
<dbReference type="InterPro" id="IPR041614">
    <property type="entry name" value="DprA_WH"/>
</dbReference>
<protein>
    <submittedName>
        <fullName evidence="4">DNA processing protein DprA</fullName>
    </submittedName>
</protein>
<comment type="similarity">
    <text evidence="1">Belongs to the DprA/Smf family.</text>
</comment>
<name>A0A7I8D8A4_9BACL</name>
<dbReference type="InterPro" id="IPR036388">
    <property type="entry name" value="WH-like_DNA-bd_sf"/>
</dbReference>
<accession>A0A7I8D8A4</accession>
<evidence type="ECO:0000313" key="4">
    <source>
        <dbReference type="EMBL" id="BCJ85249.1"/>
    </source>
</evidence>
<feature type="domain" description="DprA winged helix" evidence="3">
    <location>
        <begin position="301"/>
        <end position="356"/>
    </location>
</feature>
<dbReference type="EMBL" id="AP023366">
    <property type="protein sequence ID" value="BCJ85249.1"/>
    <property type="molecule type" value="Genomic_DNA"/>
</dbReference>
<dbReference type="Pfam" id="PF14520">
    <property type="entry name" value="HHH_5"/>
    <property type="match status" value="1"/>
</dbReference>
<dbReference type="InterPro" id="IPR003488">
    <property type="entry name" value="DprA"/>
</dbReference>
<sequence>MPTEKEYVQWLLAVPQIGHVRCQKLLESFESAAAVWEASSEELRQIPSMTAKTADEIQRSKRVYSFQQEADFLKRNGITVIHRTDPDYPQALLSIFDPPHILYVKGKLTAQDHRSIAVVGTRSPTSYGILVTRKICSELSAGGITIVSGLAYGIDTVAHEAAIQSGGRTLAVLAGGLARIYPVQNQPLARQIIQQGALISEFHPLTPVQPNLFPVRNRIISGLSRGVLVTEAARKSGSLITADLALEQGRDVFAVPGPITSPQSFGTNDLIRQGAKITGGSQDIWEEYPEWETNDSKKDLQSVSLTQLERQIVEIIGYGGVSLNQLLNSCRIPSADLYQILLAMELKGVVKRLPGQMYMRDNV</sequence>
<dbReference type="InterPro" id="IPR057666">
    <property type="entry name" value="DrpA_SLOG"/>
</dbReference>
<dbReference type="RefSeq" id="WP_200759392.1">
    <property type="nucleotide sequence ID" value="NZ_AP023366.1"/>
</dbReference>
<dbReference type="SUPFAM" id="SSF47781">
    <property type="entry name" value="RuvA domain 2-like"/>
    <property type="match status" value="1"/>
</dbReference>
<gene>
    <name evidence="4" type="ORF">skT53_02340</name>
</gene>
<dbReference type="InterPro" id="IPR010994">
    <property type="entry name" value="RuvA_2-like"/>
</dbReference>
<dbReference type="NCBIfam" id="TIGR00732">
    <property type="entry name" value="dprA"/>
    <property type="match status" value="1"/>
</dbReference>
<dbReference type="AlphaFoldDB" id="A0A7I8D8A4"/>
<organism evidence="4 5">
    <name type="scientific">Effusibacillus dendaii</name>
    <dbReference type="NCBI Taxonomy" id="2743772"/>
    <lineage>
        <taxon>Bacteria</taxon>
        <taxon>Bacillati</taxon>
        <taxon>Bacillota</taxon>
        <taxon>Bacilli</taxon>
        <taxon>Bacillales</taxon>
        <taxon>Alicyclobacillaceae</taxon>
        <taxon>Effusibacillus</taxon>
    </lineage>
</organism>
<dbReference type="Proteomes" id="UP000593802">
    <property type="component" value="Chromosome"/>
</dbReference>
<feature type="domain" description="Smf/DprA SLOG" evidence="2">
    <location>
        <begin position="80"/>
        <end position="288"/>
    </location>
</feature>
<evidence type="ECO:0000259" key="3">
    <source>
        <dbReference type="Pfam" id="PF17782"/>
    </source>
</evidence>
<evidence type="ECO:0000313" key="5">
    <source>
        <dbReference type="Proteomes" id="UP000593802"/>
    </source>
</evidence>
<dbReference type="SUPFAM" id="SSF102405">
    <property type="entry name" value="MCP/YpsA-like"/>
    <property type="match status" value="1"/>
</dbReference>
<dbReference type="KEGG" id="eff:skT53_02340"/>
<proteinExistence type="inferred from homology"/>
<keyword evidence="5" id="KW-1185">Reference proteome</keyword>
<dbReference type="Gene3D" id="1.10.10.10">
    <property type="entry name" value="Winged helix-like DNA-binding domain superfamily/Winged helix DNA-binding domain"/>
    <property type="match status" value="1"/>
</dbReference>
<dbReference type="Gene3D" id="3.40.50.450">
    <property type="match status" value="1"/>
</dbReference>
<dbReference type="GO" id="GO:0009294">
    <property type="term" value="P:DNA-mediated transformation"/>
    <property type="evidence" value="ECO:0007669"/>
    <property type="project" value="InterPro"/>
</dbReference>
<dbReference type="PANTHER" id="PTHR43022:SF1">
    <property type="entry name" value="PROTEIN SMF"/>
    <property type="match status" value="1"/>
</dbReference>
<dbReference type="Pfam" id="PF02481">
    <property type="entry name" value="DNA_processg_A"/>
    <property type="match status" value="1"/>
</dbReference>
<dbReference type="Pfam" id="PF17782">
    <property type="entry name" value="WHD_DprA"/>
    <property type="match status" value="1"/>
</dbReference>
<dbReference type="PANTHER" id="PTHR43022">
    <property type="entry name" value="PROTEIN SMF"/>
    <property type="match status" value="1"/>
</dbReference>
<evidence type="ECO:0000256" key="1">
    <source>
        <dbReference type="ARBA" id="ARBA00006525"/>
    </source>
</evidence>